<dbReference type="EMBL" id="HBGE01024384">
    <property type="protein sequence ID" value="CAD9115721.1"/>
    <property type="molecule type" value="Transcribed_RNA"/>
</dbReference>
<feature type="region of interest" description="Disordered" evidence="1">
    <location>
        <begin position="1"/>
        <end position="100"/>
    </location>
</feature>
<reference evidence="2" key="1">
    <citation type="submission" date="2021-01" db="EMBL/GenBank/DDBJ databases">
        <authorList>
            <person name="Corre E."/>
            <person name="Pelletier E."/>
            <person name="Niang G."/>
            <person name="Scheremetjew M."/>
            <person name="Finn R."/>
            <person name="Kale V."/>
            <person name="Holt S."/>
            <person name="Cochrane G."/>
            <person name="Meng A."/>
            <person name="Brown T."/>
            <person name="Cohen L."/>
        </authorList>
    </citation>
    <scope>NUCLEOTIDE SEQUENCE</scope>
    <source>
        <strain evidence="2">OF101</strain>
    </source>
</reference>
<organism evidence="2">
    <name type="scientific">Alexandrium catenella</name>
    <name type="common">Red tide dinoflagellate</name>
    <name type="synonym">Gonyaulax catenella</name>
    <dbReference type="NCBI Taxonomy" id="2925"/>
    <lineage>
        <taxon>Eukaryota</taxon>
        <taxon>Sar</taxon>
        <taxon>Alveolata</taxon>
        <taxon>Dinophyceae</taxon>
        <taxon>Gonyaulacales</taxon>
        <taxon>Pyrocystaceae</taxon>
        <taxon>Alexandrium</taxon>
    </lineage>
</organism>
<proteinExistence type="predicted"/>
<feature type="compositionally biased region" description="Basic and acidic residues" evidence="1">
    <location>
        <begin position="20"/>
        <end position="39"/>
    </location>
</feature>
<evidence type="ECO:0000313" key="2">
    <source>
        <dbReference type="EMBL" id="CAD9115721.1"/>
    </source>
</evidence>
<gene>
    <name evidence="2" type="ORF">ACAT0790_LOCUS14745</name>
</gene>
<feature type="compositionally biased region" description="Basic and acidic residues" evidence="1">
    <location>
        <begin position="46"/>
        <end position="83"/>
    </location>
</feature>
<accession>A0A7S1LX28</accession>
<dbReference type="AlphaFoldDB" id="A0A7S1LX28"/>
<protein>
    <submittedName>
        <fullName evidence="2">Uncharacterized protein</fullName>
    </submittedName>
</protein>
<sequence length="100" mass="10713">MPTYVPPQRRGAGAGPAEDDSSRDAPRGNDRFSSLKEDGPPPSRGGKGEGRGDRDDRGDNGDRGDRGDREGPPARQSSEERRAMIAQWNAEREGQPGVVA</sequence>
<evidence type="ECO:0000256" key="1">
    <source>
        <dbReference type="SAM" id="MobiDB-lite"/>
    </source>
</evidence>
<name>A0A7S1LX28_ALECA</name>